<feature type="binding site" evidence="8">
    <location>
        <position position="259"/>
    </location>
    <ligand>
        <name>substrate</name>
    </ligand>
</feature>
<proteinExistence type="inferred from homology"/>
<evidence type="ECO:0000256" key="8">
    <source>
        <dbReference type="HAMAP-Rule" id="MF_01106"/>
    </source>
</evidence>
<dbReference type="CDD" id="cd02152">
    <property type="entry name" value="OAT"/>
    <property type="match status" value="1"/>
</dbReference>
<feature type="chain" id="PRO_5023252469" description="Arginine biosynthesis bifunctional protein ArgJ alpha chain" evidence="8">
    <location>
        <begin position="1"/>
        <end position="179"/>
    </location>
</feature>
<comment type="caution">
    <text evidence="9">The sequence shown here is derived from an EMBL/GenBank/DDBJ whole genome shotgun (WGS) entry which is preliminary data.</text>
</comment>
<evidence type="ECO:0000256" key="2">
    <source>
        <dbReference type="ARBA" id="ARBA00006774"/>
    </source>
</evidence>
<keyword evidence="8" id="KW-0055">Arginine biosynthesis</keyword>
<evidence type="ECO:0000313" key="9">
    <source>
        <dbReference type="EMBL" id="PXX79246.1"/>
    </source>
</evidence>
<comment type="catalytic activity">
    <reaction evidence="8">
        <text>L-glutamate + acetyl-CoA = N-acetyl-L-glutamate + CoA + H(+)</text>
        <dbReference type="Rhea" id="RHEA:24292"/>
        <dbReference type="ChEBI" id="CHEBI:15378"/>
        <dbReference type="ChEBI" id="CHEBI:29985"/>
        <dbReference type="ChEBI" id="CHEBI:44337"/>
        <dbReference type="ChEBI" id="CHEBI:57287"/>
        <dbReference type="ChEBI" id="CHEBI:57288"/>
        <dbReference type="EC" id="2.3.1.1"/>
    </reaction>
</comment>
<keyword evidence="4 8" id="KW-0963">Cytoplasm</keyword>
<keyword evidence="5 8" id="KW-0808">Transferase</keyword>
<feature type="binding site" evidence="8">
    <location>
        <position position="382"/>
    </location>
    <ligand>
        <name>substrate</name>
    </ligand>
</feature>
<gene>
    <name evidence="8" type="primary">argJ</name>
    <name evidence="9" type="ORF">DFR34_108142</name>
</gene>
<reference evidence="9 10" key="1">
    <citation type="submission" date="2018-05" db="EMBL/GenBank/DDBJ databases">
        <title>Genomic Encyclopedia of Type Strains, Phase IV (KMG-IV): sequencing the most valuable type-strain genomes for metagenomic binning, comparative biology and taxonomic classification.</title>
        <authorList>
            <person name="Goeker M."/>
        </authorList>
    </citation>
    <scope>NUCLEOTIDE SEQUENCE [LARGE SCALE GENOMIC DNA]</scope>
    <source>
        <strain evidence="9 10">DSM 29661</strain>
    </source>
</reference>
<dbReference type="PANTHER" id="PTHR23100:SF0">
    <property type="entry name" value="ARGININE BIOSYNTHESIS BIFUNCTIONAL PROTEIN ARGJ, MITOCHONDRIAL"/>
    <property type="match status" value="1"/>
</dbReference>
<dbReference type="Gene3D" id="3.10.20.340">
    <property type="entry name" value="ArgJ beta chain, C-terminal domain"/>
    <property type="match status" value="1"/>
</dbReference>
<evidence type="ECO:0000256" key="3">
    <source>
        <dbReference type="ARBA" id="ARBA00011475"/>
    </source>
</evidence>
<comment type="similarity">
    <text evidence="2 8">Belongs to the ArgJ family.</text>
</comment>
<dbReference type="InterPro" id="IPR016117">
    <property type="entry name" value="ArgJ-like_dom_sf"/>
</dbReference>
<organism evidence="9 10">
    <name type="scientific">Rivihabitans pingtungensis</name>
    <dbReference type="NCBI Taxonomy" id="1054498"/>
    <lineage>
        <taxon>Bacteria</taxon>
        <taxon>Pseudomonadati</taxon>
        <taxon>Pseudomonadota</taxon>
        <taxon>Betaproteobacteria</taxon>
        <taxon>Neisseriales</taxon>
        <taxon>Aquaspirillaceae</taxon>
        <taxon>Rivihabitans</taxon>
    </lineage>
</organism>
<dbReference type="EC" id="2.3.1.35" evidence="8"/>
<dbReference type="Pfam" id="PF01960">
    <property type="entry name" value="ArgJ"/>
    <property type="match status" value="1"/>
</dbReference>
<keyword evidence="8" id="KW-0511">Multifunctional enzyme</keyword>
<comment type="catalytic activity">
    <reaction evidence="8">
        <text>N(2)-acetyl-L-ornithine + L-glutamate = N-acetyl-L-glutamate + L-ornithine</text>
        <dbReference type="Rhea" id="RHEA:15349"/>
        <dbReference type="ChEBI" id="CHEBI:29985"/>
        <dbReference type="ChEBI" id="CHEBI:44337"/>
        <dbReference type="ChEBI" id="CHEBI:46911"/>
        <dbReference type="ChEBI" id="CHEBI:57805"/>
        <dbReference type="EC" id="2.3.1.35"/>
    </reaction>
</comment>
<evidence type="ECO:0000256" key="6">
    <source>
        <dbReference type="ARBA" id="ARBA00022813"/>
    </source>
</evidence>
<keyword evidence="8" id="KW-0028">Amino-acid biosynthesis</keyword>
<dbReference type="InterPro" id="IPR042195">
    <property type="entry name" value="ArgJ_beta_C"/>
</dbReference>
<comment type="function">
    <text evidence="8">Catalyzes two activities which are involved in the cyclic version of arginine biosynthesis: the synthesis of N-acetylglutamate from glutamate and acetyl-CoA as the acetyl donor, and of ornithine by transacetylation between N(2)-acetylornithine and glutamate.</text>
</comment>
<keyword evidence="7 8" id="KW-0012">Acyltransferase</keyword>
<dbReference type="GO" id="GO:0005737">
    <property type="term" value="C:cytoplasm"/>
    <property type="evidence" value="ECO:0007669"/>
    <property type="project" value="UniProtKB-SubCell"/>
</dbReference>
<dbReference type="GO" id="GO:0006526">
    <property type="term" value="P:L-arginine biosynthetic process"/>
    <property type="evidence" value="ECO:0007669"/>
    <property type="project" value="UniProtKB-UniRule"/>
</dbReference>
<name>A0A318KUE1_9NEIS</name>
<dbReference type="FunFam" id="3.10.20.340:FF:000003">
    <property type="entry name" value="Arginine biosynthesis bifunctional protein ArgJ"/>
    <property type="match status" value="1"/>
</dbReference>
<dbReference type="HAMAP" id="MF_01106">
    <property type="entry name" value="ArgJ"/>
    <property type="match status" value="1"/>
</dbReference>
<evidence type="ECO:0000256" key="5">
    <source>
        <dbReference type="ARBA" id="ARBA00022679"/>
    </source>
</evidence>
<feature type="binding site" evidence="8">
    <location>
        <position position="180"/>
    </location>
    <ligand>
        <name>substrate</name>
    </ligand>
</feature>
<evidence type="ECO:0000313" key="10">
    <source>
        <dbReference type="Proteomes" id="UP000247555"/>
    </source>
</evidence>
<dbReference type="GO" id="GO:0004042">
    <property type="term" value="F:L-glutamate N-acetyltransferase activity"/>
    <property type="evidence" value="ECO:0007669"/>
    <property type="project" value="UniProtKB-UniRule"/>
</dbReference>
<accession>A0A318KUE1</accession>
<comment type="pathway">
    <text evidence="8">Amino-acid biosynthesis; L-arginine biosynthesis; N(2)-acetyl-L-ornithine from L-glutamate: step 1/4.</text>
</comment>
<evidence type="ECO:0000256" key="1">
    <source>
        <dbReference type="ARBA" id="ARBA00004496"/>
    </source>
</evidence>
<dbReference type="GO" id="GO:0006592">
    <property type="term" value="P:ornithine biosynthetic process"/>
    <property type="evidence" value="ECO:0007669"/>
    <property type="project" value="TreeGrafter"/>
</dbReference>
<keyword evidence="10" id="KW-1185">Reference proteome</keyword>
<protein>
    <recommendedName>
        <fullName evidence="8">Arginine biosynthesis bifunctional protein ArgJ</fullName>
    </recommendedName>
    <domain>
        <recommendedName>
            <fullName evidence="8">Glutamate N-acetyltransferase</fullName>
            <ecNumber evidence="8">2.3.1.35</ecNumber>
        </recommendedName>
        <alternativeName>
            <fullName evidence="8">Ornithine acetyltransferase</fullName>
            <shortName evidence="8">OATase</shortName>
        </alternativeName>
        <alternativeName>
            <fullName evidence="8">Ornithine transacetylase</fullName>
        </alternativeName>
    </domain>
    <domain>
        <recommendedName>
            <fullName evidence="8">Amino-acid acetyltransferase</fullName>
            <ecNumber evidence="8">2.3.1.1</ecNumber>
        </recommendedName>
        <alternativeName>
            <fullName evidence="8">N-acetylglutamate synthase</fullName>
            <shortName evidence="8">AGSase</shortName>
        </alternativeName>
    </domain>
    <component>
        <recommendedName>
            <fullName evidence="8">Arginine biosynthesis bifunctional protein ArgJ alpha chain</fullName>
        </recommendedName>
    </component>
    <component>
        <recommendedName>
            <fullName evidence="8">Arginine biosynthesis bifunctional protein ArgJ beta chain</fullName>
        </recommendedName>
    </component>
</protein>
<dbReference type="NCBIfam" id="NF003802">
    <property type="entry name" value="PRK05388.1"/>
    <property type="match status" value="1"/>
</dbReference>
<evidence type="ECO:0000256" key="4">
    <source>
        <dbReference type="ARBA" id="ARBA00022490"/>
    </source>
</evidence>
<evidence type="ECO:0000256" key="7">
    <source>
        <dbReference type="ARBA" id="ARBA00023315"/>
    </source>
</evidence>
<dbReference type="AlphaFoldDB" id="A0A318KUE1"/>
<feature type="site" description="Involved in the stabilization of negative charge on the oxyanion by the formation of the oxyanion hole" evidence="8">
    <location>
        <position position="111"/>
    </location>
</feature>
<feature type="site" description="Involved in the stabilization of negative charge on the oxyanion by the formation of the oxyanion hole" evidence="8">
    <location>
        <position position="110"/>
    </location>
</feature>
<feature type="binding site" evidence="8">
    <location>
        <position position="169"/>
    </location>
    <ligand>
        <name>substrate</name>
    </ligand>
</feature>
<dbReference type="SUPFAM" id="SSF56266">
    <property type="entry name" value="DmpA/ArgJ-like"/>
    <property type="match status" value="1"/>
</dbReference>
<dbReference type="GO" id="GO:0004358">
    <property type="term" value="F:L-glutamate N-acetyltransferase activity, acting on acetyl-L-ornithine as donor"/>
    <property type="evidence" value="ECO:0007669"/>
    <property type="project" value="UniProtKB-UniRule"/>
</dbReference>
<dbReference type="EMBL" id="QJKI01000008">
    <property type="protein sequence ID" value="PXX79246.1"/>
    <property type="molecule type" value="Genomic_DNA"/>
</dbReference>
<dbReference type="Proteomes" id="UP000247555">
    <property type="component" value="Unassembled WGS sequence"/>
</dbReference>
<dbReference type="InterPro" id="IPR002813">
    <property type="entry name" value="Arg_biosynth_ArgJ"/>
</dbReference>
<feature type="binding site" evidence="8">
    <location>
        <position position="147"/>
    </location>
    <ligand>
        <name>substrate</name>
    </ligand>
</feature>
<comment type="pathway">
    <text evidence="8">Amino-acid biosynthesis; L-arginine biosynthesis; L-ornithine and N-acetyl-L-glutamate from L-glutamate and N(2)-acetyl-L-ornithine (cyclic): step 1/1.</text>
</comment>
<dbReference type="NCBIfam" id="TIGR00120">
    <property type="entry name" value="ArgJ"/>
    <property type="match status" value="1"/>
</dbReference>
<dbReference type="UniPathway" id="UPA00068">
    <property type="reaction ID" value="UER00106"/>
</dbReference>
<feature type="chain" id="PRO_5023252470" description="Arginine biosynthesis bifunctional protein ArgJ beta chain" evidence="8">
    <location>
        <begin position="180"/>
        <end position="387"/>
    </location>
</feature>
<dbReference type="OrthoDB" id="9804242at2"/>
<comment type="subcellular location">
    <subcellularLocation>
        <location evidence="1 8">Cytoplasm</location>
    </subcellularLocation>
</comment>
<dbReference type="RefSeq" id="WP_110390691.1">
    <property type="nucleotide sequence ID" value="NZ_QJKI01000008.1"/>
</dbReference>
<dbReference type="Gene3D" id="3.60.70.12">
    <property type="entry name" value="L-amino peptidase D-ALA esterase/amidase"/>
    <property type="match status" value="1"/>
</dbReference>
<keyword evidence="6 8" id="KW-0068">Autocatalytic cleavage</keyword>
<feature type="binding site" evidence="8">
    <location>
        <position position="387"/>
    </location>
    <ligand>
        <name>substrate</name>
    </ligand>
</feature>
<comment type="subunit">
    <text evidence="3 8">Heterotetramer of two alpha and two beta chains.</text>
</comment>
<feature type="active site" description="Nucleophile" evidence="8">
    <location>
        <position position="180"/>
    </location>
</feature>
<sequence length="387" mass="41178">MTEHALPQPKGFLTAVSNIGIKDETEDFVCIYSEAPCVSAGVFTQSRFAGPSVLLSREHLAHGNNRAIVAISKNANVATGAEGERDARDIVAGIAQALAISPEHVLIASTGVIGRRYPMEKIRPHLASLRTHLHAADFAAAARGIMTTDLVPKLAVARVGDAVLLGIAKGVGMIEPNMATLLTFFMTDAAIEREQLDAVFRRVMDKSFNCLSVDTDTSTSDTALILANGLAGPVDLAAFEAALLDISLQLVKKIARDGEGATKMLEVTVEHARDDRQAKRVAKAIVNSPLVKTAAHGADPNWGRVVMAIGKCDDELDIDPAKVSVAFGDMEVYPRQLGEAALAELKTVLTRDEIVIRVSLGLAEGRATVWGCDLSAGYVKINGEYTT</sequence>
<feature type="site" description="Cleavage; by autolysis" evidence="8">
    <location>
        <begin position="179"/>
        <end position="180"/>
    </location>
</feature>
<dbReference type="EC" id="2.3.1.1" evidence="8"/>
<dbReference type="PANTHER" id="PTHR23100">
    <property type="entry name" value="ARGININE BIOSYNTHESIS BIFUNCTIONAL PROTEIN ARGJ"/>
    <property type="match status" value="1"/>
</dbReference>